<sequence>MMKFFAGKEEALSPAIREHSKRVRHALTDGDPQSLPRSRHELGKALHLGAPHPLHPGWPESTPALRLRDGAVVRLRPIQKSDGAAWITQRLKDEGVLRSVEPTVANSWRETHSPRGWRLMYATMRHLAKHGEVVPLAIELDGRFVGQLTLGGIHHGTASECWIGYWVYSAYAGRGIATAACALGTDHALMRVGIHRITATYLPDNPASQAVLQRCGYRHEGYLRKNLHIDGRWRDHNLMALVAEDYPDSAALRLRRVGYFR</sequence>
<name>A0A1I2V4A9_9CORY</name>
<dbReference type="PANTHER" id="PTHR43792">
    <property type="entry name" value="GNAT FAMILY, PUTATIVE (AFU_ORTHOLOGUE AFUA_3G00765)-RELATED-RELATED"/>
    <property type="match status" value="1"/>
</dbReference>
<dbReference type="Pfam" id="PF13302">
    <property type="entry name" value="Acetyltransf_3"/>
    <property type="match status" value="1"/>
</dbReference>
<dbReference type="GO" id="GO:0005737">
    <property type="term" value="C:cytoplasm"/>
    <property type="evidence" value="ECO:0007669"/>
    <property type="project" value="TreeGrafter"/>
</dbReference>
<dbReference type="STRING" id="185761.SAMN05660282_02122"/>
<evidence type="ECO:0000313" key="7">
    <source>
        <dbReference type="Proteomes" id="UP000199065"/>
    </source>
</evidence>
<gene>
    <name evidence="6" type="ORF">SAMN05660282_02122</name>
</gene>
<evidence type="ECO:0000256" key="2">
    <source>
        <dbReference type="ARBA" id="ARBA00023315"/>
    </source>
</evidence>
<dbReference type="SUPFAM" id="SSF55729">
    <property type="entry name" value="Acyl-CoA N-acyltransferases (Nat)"/>
    <property type="match status" value="1"/>
</dbReference>
<feature type="region of interest" description="Disordered" evidence="4">
    <location>
        <begin position="15"/>
        <end position="38"/>
    </location>
</feature>
<dbReference type="Gene3D" id="3.40.630.30">
    <property type="match status" value="1"/>
</dbReference>
<evidence type="ECO:0000256" key="1">
    <source>
        <dbReference type="ARBA" id="ARBA00022679"/>
    </source>
</evidence>
<keyword evidence="7" id="KW-1185">Reference proteome</keyword>
<keyword evidence="2" id="KW-0012">Acyltransferase</keyword>
<dbReference type="PANTHER" id="PTHR43792:SF8">
    <property type="entry name" value="[RIBOSOMAL PROTEIN US5]-ALANINE N-ACETYLTRANSFERASE"/>
    <property type="match status" value="1"/>
</dbReference>
<protein>
    <submittedName>
        <fullName evidence="6">Ribosomal-protein-alanine N-acetyltransferase</fullName>
    </submittedName>
</protein>
<evidence type="ECO:0000256" key="4">
    <source>
        <dbReference type="SAM" id="MobiDB-lite"/>
    </source>
</evidence>
<proteinExistence type="inferred from homology"/>
<dbReference type="AlphaFoldDB" id="A0A1I2V4A9"/>
<dbReference type="PROSITE" id="PS51186">
    <property type="entry name" value="GNAT"/>
    <property type="match status" value="1"/>
</dbReference>
<dbReference type="InterPro" id="IPR016181">
    <property type="entry name" value="Acyl_CoA_acyltransferase"/>
</dbReference>
<dbReference type="InterPro" id="IPR000182">
    <property type="entry name" value="GNAT_dom"/>
</dbReference>
<comment type="similarity">
    <text evidence="3">Belongs to the acetyltransferase family. RimJ subfamily.</text>
</comment>
<dbReference type="Proteomes" id="UP000199065">
    <property type="component" value="Unassembled WGS sequence"/>
</dbReference>
<evidence type="ECO:0000313" key="6">
    <source>
        <dbReference type="EMBL" id="SFG84168.1"/>
    </source>
</evidence>
<dbReference type="EMBL" id="FOPJ01000018">
    <property type="protein sequence ID" value="SFG84168.1"/>
    <property type="molecule type" value="Genomic_DNA"/>
</dbReference>
<accession>A0A1I2V4A9</accession>
<organism evidence="6 7">
    <name type="scientific">Corynebacterium spheniscorum</name>
    <dbReference type="NCBI Taxonomy" id="185761"/>
    <lineage>
        <taxon>Bacteria</taxon>
        <taxon>Bacillati</taxon>
        <taxon>Actinomycetota</taxon>
        <taxon>Actinomycetes</taxon>
        <taxon>Mycobacteriales</taxon>
        <taxon>Corynebacteriaceae</taxon>
        <taxon>Corynebacterium</taxon>
    </lineage>
</organism>
<dbReference type="RefSeq" id="WP_317845921.1">
    <property type="nucleotide sequence ID" value="NZ_FOPJ01000018.1"/>
</dbReference>
<evidence type="ECO:0000259" key="5">
    <source>
        <dbReference type="PROSITE" id="PS51186"/>
    </source>
</evidence>
<reference evidence="6 7" key="1">
    <citation type="submission" date="2016-10" db="EMBL/GenBank/DDBJ databases">
        <authorList>
            <person name="de Groot N.N."/>
        </authorList>
    </citation>
    <scope>NUCLEOTIDE SEQUENCE [LARGE SCALE GENOMIC DNA]</scope>
    <source>
        <strain>J11</strain>
        <strain evidence="7">PG 39</strain>
    </source>
</reference>
<dbReference type="GO" id="GO:0008999">
    <property type="term" value="F:protein-N-terminal-alanine acetyltransferase activity"/>
    <property type="evidence" value="ECO:0007669"/>
    <property type="project" value="TreeGrafter"/>
</dbReference>
<feature type="domain" description="N-acetyltransferase" evidence="5">
    <location>
        <begin position="95"/>
        <end position="244"/>
    </location>
</feature>
<evidence type="ECO:0000256" key="3">
    <source>
        <dbReference type="ARBA" id="ARBA00038502"/>
    </source>
</evidence>
<dbReference type="InterPro" id="IPR051531">
    <property type="entry name" value="N-acetyltransferase"/>
</dbReference>
<keyword evidence="1 6" id="KW-0808">Transferase</keyword>